<dbReference type="EMBL" id="JH711579">
    <property type="protein sequence ID" value="EIW80735.1"/>
    <property type="molecule type" value="Genomic_DNA"/>
</dbReference>
<dbReference type="Proteomes" id="UP000053558">
    <property type="component" value="Unassembled WGS sequence"/>
</dbReference>
<keyword evidence="3" id="KW-1185">Reference proteome</keyword>
<feature type="region of interest" description="Disordered" evidence="1">
    <location>
        <begin position="679"/>
        <end position="706"/>
    </location>
</feature>
<protein>
    <submittedName>
        <fullName evidence="2">Uncharacterized protein</fullName>
    </submittedName>
</protein>
<feature type="compositionally biased region" description="Acidic residues" evidence="1">
    <location>
        <begin position="436"/>
        <end position="452"/>
    </location>
</feature>
<accession>A0A5M3MPX6</accession>
<organism evidence="2 3">
    <name type="scientific">Coniophora puteana (strain RWD-64-598)</name>
    <name type="common">Brown rot fungus</name>
    <dbReference type="NCBI Taxonomy" id="741705"/>
    <lineage>
        <taxon>Eukaryota</taxon>
        <taxon>Fungi</taxon>
        <taxon>Dikarya</taxon>
        <taxon>Basidiomycota</taxon>
        <taxon>Agaricomycotina</taxon>
        <taxon>Agaricomycetes</taxon>
        <taxon>Agaricomycetidae</taxon>
        <taxon>Boletales</taxon>
        <taxon>Coniophorineae</taxon>
        <taxon>Coniophoraceae</taxon>
        <taxon>Coniophora</taxon>
    </lineage>
</organism>
<feature type="compositionally biased region" description="Basic residues" evidence="1">
    <location>
        <begin position="50"/>
        <end position="72"/>
    </location>
</feature>
<evidence type="ECO:0000313" key="3">
    <source>
        <dbReference type="Proteomes" id="UP000053558"/>
    </source>
</evidence>
<comment type="caution">
    <text evidence="2">The sequence shown here is derived from an EMBL/GenBank/DDBJ whole genome shotgun (WGS) entry which is preliminary data.</text>
</comment>
<name>A0A5M3MPX6_CONPW</name>
<dbReference type="KEGG" id="cput:CONPUDRAFT_144687"/>
<feature type="compositionally biased region" description="Polar residues" evidence="1">
    <location>
        <begin position="690"/>
        <end position="701"/>
    </location>
</feature>
<feature type="compositionally biased region" description="Polar residues" evidence="1">
    <location>
        <begin position="29"/>
        <end position="38"/>
    </location>
</feature>
<evidence type="ECO:0000313" key="2">
    <source>
        <dbReference type="EMBL" id="EIW80735.1"/>
    </source>
</evidence>
<feature type="region of interest" description="Disordered" evidence="1">
    <location>
        <begin position="93"/>
        <end position="132"/>
    </location>
</feature>
<gene>
    <name evidence="2" type="ORF">CONPUDRAFT_144687</name>
</gene>
<dbReference type="GeneID" id="19201973"/>
<dbReference type="RefSeq" id="XP_007769606.1">
    <property type="nucleotide sequence ID" value="XM_007771416.1"/>
</dbReference>
<evidence type="ECO:0000256" key="1">
    <source>
        <dbReference type="SAM" id="MobiDB-lite"/>
    </source>
</evidence>
<reference evidence="3" key="1">
    <citation type="journal article" date="2012" name="Science">
        <title>The Paleozoic origin of enzymatic lignin decomposition reconstructed from 31 fungal genomes.</title>
        <authorList>
            <person name="Floudas D."/>
            <person name="Binder M."/>
            <person name="Riley R."/>
            <person name="Barry K."/>
            <person name="Blanchette R.A."/>
            <person name="Henrissat B."/>
            <person name="Martinez A.T."/>
            <person name="Otillar R."/>
            <person name="Spatafora J.W."/>
            <person name="Yadav J.S."/>
            <person name="Aerts A."/>
            <person name="Benoit I."/>
            <person name="Boyd A."/>
            <person name="Carlson A."/>
            <person name="Copeland A."/>
            <person name="Coutinho P.M."/>
            <person name="de Vries R.P."/>
            <person name="Ferreira P."/>
            <person name="Findley K."/>
            <person name="Foster B."/>
            <person name="Gaskell J."/>
            <person name="Glotzer D."/>
            <person name="Gorecki P."/>
            <person name="Heitman J."/>
            <person name="Hesse C."/>
            <person name="Hori C."/>
            <person name="Igarashi K."/>
            <person name="Jurgens J.A."/>
            <person name="Kallen N."/>
            <person name="Kersten P."/>
            <person name="Kohler A."/>
            <person name="Kuees U."/>
            <person name="Kumar T.K.A."/>
            <person name="Kuo A."/>
            <person name="LaButti K."/>
            <person name="Larrondo L.F."/>
            <person name="Lindquist E."/>
            <person name="Ling A."/>
            <person name="Lombard V."/>
            <person name="Lucas S."/>
            <person name="Lundell T."/>
            <person name="Martin R."/>
            <person name="McLaughlin D.J."/>
            <person name="Morgenstern I."/>
            <person name="Morin E."/>
            <person name="Murat C."/>
            <person name="Nagy L.G."/>
            <person name="Nolan M."/>
            <person name="Ohm R.A."/>
            <person name="Patyshakuliyeva A."/>
            <person name="Rokas A."/>
            <person name="Ruiz-Duenas F.J."/>
            <person name="Sabat G."/>
            <person name="Salamov A."/>
            <person name="Samejima M."/>
            <person name="Schmutz J."/>
            <person name="Slot J.C."/>
            <person name="St John F."/>
            <person name="Stenlid J."/>
            <person name="Sun H."/>
            <person name="Sun S."/>
            <person name="Syed K."/>
            <person name="Tsang A."/>
            <person name="Wiebenga A."/>
            <person name="Young D."/>
            <person name="Pisabarro A."/>
            <person name="Eastwood D.C."/>
            <person name="Martin F."/>
            <person name="Cullen D."/>
            <person name="Grigoriev I.V."/>
            <person name="Hibbett D.S."/>
        </authorList>
    </citation>
    <scope>NUCLEOTIDE SEQUENCE [LARGE SCALE GENOMIC DNA]</scope>
    <source>
        <strain evidence="3">RWD-64-598 SS2</strain>
    </source>
</reference>
<dbReference type="AlphaFoldDB" id="A0A5M3MPX6"/>
<proteinExistence type="predicted"/>
<feature type="region of interest" description="Disordered" evidence="1">
    <location>
        <begin position="435"/>
        <end position="457"/>
    </location>
</feature>
<sequence>MASIPRSLKVPHAILSSLLKVFHRGPSTRLGQKTTTGSVPVKAPKFSPFWKKRGRRSNKSKKGKGKGKKTNKKAGSGLGLFVQCVHKSFGVPIHEDGTTGGPADASGKQGTRGEGGPAIYVEGPSLTGSEQGEFEMRPEDMSRACEIQTADDTVGSSSTSEERFFDVALSRFSFGTGAAHGAASGPSSGFGGMTPSPSIMSGLSGLANANTYTDAARCTYSTLSRDPDRLRPSTLCRGGWYPNQRPREQMPIVLESDSEEDYGQVIPDKPRQLHVVNCTPVGASPPSPPSPTAHCGVPLTDAPLESREPLARPDRGTTVGVGLGVGDVLSRSAAIVDAASSESRETMSTVPSGWSALPSLSSSEAMCGGLSESATTIYSTSAKGSTSACALPSSSTYDCAFPSSVPSSGSMPCAPPLIGAGAHPEHAHVAAANADNEAETNDFDNEGPEMDTTDQQLEHNSSYEDYEGHVKEEDIEDLDPDASILGMYTRSHPVSTPGSWLWENDDESYDEYGYSFNHDRTYRSLAPSPSPRRVYGDGNEHSIIESSVADFMSHSVLYATPVRRGADGDNVSASGRRRLGSASAVRSARKLLGRSPFWFLTTPLRSVCKPVRPPRENSGDDAADQSVDTDDLWAQMRDAIDLARDGAYVDPAKLLASRAIAPRTPQRTPLRMQRLIGPAAPGSRSVKASKLSSVTNANSPRSAEKYATPDKVWWAASGADLNMCM</sequence>
<feature type="region of interest" description="Disordered" evidence="1">
    <location>
        <begin position="27"/>
        <end position="74"/>
    </location>
</feature>